<name>A0A1Q9D3N9_SYMMI</name>
<evidence type="ECO:0000256" key="3">
    <source>
        <dbReference type="PROSITE-ProRule" id="PRU10141"/>
    </source>
</evidence>
<dbReference type="SMART" id="SM00220">
    <property type="entry name" value="S_TKc"/>
    <property type="match status" value="1"/>
</dbReference>
<feature type="domain" description="Protein kinase" evidence="7">
    <location>
        <begin position="405"/>
        <end position="642"/>
    </location>
</feature>
<dbReference type="PANTHER" id="PTHR44329">
    <property type="entry name" value="SERINE/THREONINE-PROTEIN KINASE TNNI3K-RELATED"/>
    <property type="match status" value="1"/>
</dbReference>
<keyword evidence="8" id="KW-0675">Receptor</keyword>
<dbReference type="Proteomes" id="UP000186817">
    <property type="component" value="Unassembled WGS sequence"/>
</dbReference>
<keyword evidence="6" id="KW-1133">Transmembrane helix</keyword>
<feature type="region of interest" description="Disordered" evidence="5">
    <location>
        <begin position="1936"/>
        <end position="1959"/>
    </location>
</feature>
<dbReference type="GO" id="GO:0005524">
    <property type="term" value="F:ATP binding"/>
    <property type="evidence" value="ECO:0007669"/>
    <property type="project" value="UniProtKB-UniRule"/>
</dbReference>
<reference evidence="8 9" key="1">
    <citation type="submission" date="2016-02" db="EMBL/GenBank/DDBJ databases">
        <title>Genome analysis of coral dinoflagellate symbionts highlights evolutionary adaptations to a symbiotic lifestyle.</title>
        <authorList>
            <person name="Aranda M."/>
            <person name="Li Y."/>
            <person name="Liew Y.J."/>
            <person name="Baumgarten S."/>
            <person name="Simakov O."/>
            <person name="Wilson M."/>
            <person name="Piel J."/>
            <person name="Ashoor H."/>
            <person name="Bougouffa S."/>
            <person name="Bajic V.B."/>
            <person name="Ryu T."/>
            <person name="Ravasi T."/>
            <person name="Bayer T."/>
            <person name="Micklem G."/>
            <person name="Kim H."/>
            <person name="Bhak J."/>
            <person name="Lajeunesse T.C."/>
            <person name="Voolstra C.R."/>
        </authorList>
    </citation>
    <scope>NUCLEOTIDE SEQUENCE [LARGE SCALE GENOMIC DNA]</scope>
    <source>
        <strain evidence="8 9">CCMP2467</strain>
    </source>
</reference>
<feature type="compositionally biased region" description="Low complexity" evidence="5">
    <location>
        <begin position="1426"/>
        <end position="1438"/>
    </location>
</feature>
<feature type="binding site" evidence="3">
    <location>
        <position position="436"/>
    </location>
    <ligand>
        <name>ATP</name>
        <dbReference type="ChEBI" id="CHEBI:30616"/>
    </ligand>
</feature>
<feature type="compositionally biased region" description="Basic residues" evidence="5">
    <location>
        <begin position="1307"/>
        <end position="1316"/>
    </location>
</feature>
<evidence type="ECO:0000256" key="4">
    <source>
        <dbReference type="SAM" id="Coils"/>
    </source>
</evidence>
<protein>
    <submittedName>
        <fullName evidence="8">Putative leucine-rich repeat receptor-like serine/threonine-protein kinase</fullName>
    </submittedName>
</protein>
<feature type="region of interest" description="Disordered" evidence="5">
    <location>
        <begin position="1407"/>
        <end position="1442"/>
    </location>
</feature>
<keyword evidence="6" id="KW-0812">Transmembrane</keyword>
<evidence type="ECO:0000256" key="1">
    <source>
        <dbReference type="ARBA" id="ARBA00022741"/>
    </source>
</evidence>
<keyword evidence="9" id="KW-1185">Reference proteome</keyword>
<dbReference type="GO" id="GO:0004674">
    <property type="term" value="F:protein serine/threonine kinase activity"/>
    <property type="evidence" value="ECO:0007669"/>
    <property type="project" value="TreeGrafter"/>
</dbReference>
<keyword evidence="8" id="KW-0418">Kinase</keyword>
<dbReference type="InterPro" id="IPR008271">
    <property type="entry name" value="Ser/Thr_kinase_AS"/>
</dbReference>
<dbReference type="InterPro" id="IPR051681">
    <property type="entry name" value="Ser/Thr_Kinases-Pseudokinases"/>
</dbReference>
<evidence type="ECO:0000256" key="6">
    <source>
        <dbReference type="SAM" id="Phobius"/>
    </source>
</evidence>
<feature type="compositionally biased region" description="Gly residues" evidence="5">
    <location>
        <begin position="1893"/>
        <end position="1903"/>
    </location>
</feature>
<evidence type="ECO:0000256" key="2">
    <source>
        <dbReference type="ARBA" id="ARBA00022840"/>
    </source>
</evidence>
<dbReference type="SUPFAM" id="SSF56112">
    <property type="entry name" value="Protein kinase-like (PK-like)"/>
    <property type="match status" value="1"/>
</dbReference>
<dbReference type="InterPro" id="IPR011009">
    <property type="entry name" value="Kinase-like_dom_sf"/>
</dbReference>
<feature type="transmembrane region" description="Helical" evidence="6">
    <location>
        <begin position="165"/>
        <end position="186"/>
    </location>
</feature>
<comment type="caution">
    <text evidence="8">The sequence shown here is derived from an EMBL/GenBank/DDBJ whole genome shotgun (WGS) entry which is preliminary data.</text>
</comment>
<evidence type="ECO:0000313" key="8">
    <source>
        <dbReference type="EMBL" id="OLP89798.1"/>
    </source>
</evidence>
<organism evidence="8 9">
    <name type="scientific">Symbiodinium microadriaticum</name>
    <name type="common">Dinoflagellate</name>
    <name type="synonym">Zooxanthella microadriatica</name>
    <dbReference type="NCBI Taxonomy" id="2951"/>
    <lineage>
        <taxon>Eukaryota</taxon>
        <taxon>Sar</taxon>
        <taxon>Alveolata</taxon>
        <taxon>Dinophyceae</taxon>
        <taxon>Suessiales</taxon>
        <taxon>Symbiodiniaceae</taxon>
        <taxon>Symbiodinium</taxon>
    </lineage>
</organism>
<dbReference type="PROSITE" id="PS00107">
    <property type="entry name" value="PROTEIN_KINASE_ATP"/>
    <property type="match status" value="1"/>
</dbReference>
<feature type="coiled-coil region" evidence="4">
    <location>
        <begin position="1681"/>
        <end position="1719"/>
    </location>
</feature>
<dbReference type="Gene3D" id="1.10.510.10">
    <property type="entry name" value="Transferase(Phosphotransferase) domain 1"/>
    <property type="match status" value="2"/>
</dbReference>
<feature type="region of interest" description="Disordered" evidence="5">
    <location>
        <begin position="1110"/>
        <end position="1154"/>
    </location>
</feature>
<feature type="compositionally biased region" description="Pro residues" evidence="5">
    <location>
        <begin position="1940"/>
        <end position="1953"/>
    </location>
</feature>
<proteinExistence type="predicted"/>
<feature type="compositionally biased region" description="Basic and acidic residues" evidence="5">
    <location>
        <begin position="1353"/>
        <end position="1394"/>
    </location>
</feature>
<dbReference type="InterPro" id="IPR000719">
    <property type="entry name" value="Prot_kinase_dom"/>
</dbReference>
<dbReference type="PROSITE" id="PS00108">
    <property type="entry name" value="PROTEIN_KINASE_ST"/>
    <property type="match status" value="1"/>
</dbReference>
<keyword evidence="2 3" id="KW-0067">ATP-binding</keyword>
<accession>A0A1Q9D3N9</accession>
<evidence type="ECO:0000259" key="7">
    <source>
        <dbReference type="PROSITE" id="PS50011"/>
    </source>
</evidence>
<gene>
    <name evidence="8" type="ORF">AK812_SmicGene28702</name>
</gene>
<keyword evidence="8" id="KW-0808">Transferase</keyword>
<keyword evidence="4" id="KW-0175">Coiled coil</keyword>
<evidence type="ECO:0000313" key="9">
    <source>
        <dbReference type="Proteomes" id="UP000186817"/>
    </source>
</evidence>
<dbReference type="OrthoDB" id="426353at2759"/>
<keyword evidence="6" id="KW-0472">Membrane</keyword>
<keyword evidence="1 3" id="KW-0547">Nucleotide-binding</keyword>
<feature type="compositionally biased region" description="Basic and acidic residues" evidence="5">
    <location>
        <begin position="1320"/>
        <end position="1338"/>
    </location>
</feature>
<sequence>MRKMHDEDTPGLAETLQRRTKAAVNLPQFSHRLLALYAAFRLAHGLVESDTRGPAFSGASLAVGLAGSLLLSATKRRDVCELGSLFVAVTMPRRCSNVWNCVHFTFYPSWLTRTAVFWSLSAVGFAWRPCFTGLFEILTLACHAGAIVYLQQTQAFDGCGPLDELLVFPLFALAGFIAALHFNWLLVDLYLAERAALGEAEAYSKLICMVCDFDMVLSETRKSPAQIARGAESLEQALGQDVSDGAQLEEFICEYYRDDFQRTLAMADELVPVLLSTRLRGARSKEMNAHLLIVRMPDTGATEYLAQSSSGNFLLAARLEAAETPSTAPSPPPLSEQLPMVYRYPKDYSELISEEILDTTRRESTATTATGVLFGDVEISHTGLKTLVDLGRKEHWLIDADHVQLHATTVLGSGGFGIVCEGTLCGAAVAIKFPRKSTKNSTSQTPNTRDHVLIMNYLTELRLLRYVRHPNIVAFYGATVDVDNLEMLLIFEKMEGSTLSKYIESENPPETKRLHVLLDVAKALVYLHGLLPAVVHGDLKGENIFVDTTRERLVAKLGQQPPSTAADAYSFGQLAYFAVAGTIPMMELKRHEIASALARGYAPNEVWPTDYFSTRIREISEACRKLDPEARMSLKEVWHELGRVEEPGKPKRGIRSWLGGSKALVQGKRTIKVQGELIYATEALPQGKTCLLFSYAEFGAYATTMTSSTQARLGWRFPPGDSEMEKGMELEEGCWWMNCLENLSYAVEGMMCPAEDGQRVGREHAEPAQEQACEQYSRGHIDYQIHMKMEGIPPDQDIEAAVLQVAEYEQGKYGWGWSGKEEASVNHPSADENMNDELEFEALCLMQASDDSQAWYSFLEALRLRFDSMDKFDRAVHTSFLLRKLNWHATDSANGYLLGHMGGRTAQMTALLVAYQDNVEVDTEAPVPTLAAGAWAELENFLPAHPGSMRSQGMPLPLEEPCVMLSMREVPSEFLTPGYDSPTEDKVAAKMKKRKQSLMLEVSSGSADCQVTTRRVRVPLINGEADLRFHFKIQNDTESETSETVPASSVAGVGTTLSVPAPQNLGEAGLSLVELWRMEAEWRAGTSREQLVQTYGWQVVEDMIESWRTGQGAEACPGGGQDQVETEGDSVPCRGQEQAAPVGGVNQETEERDGDPDEVAMISLHRIVGVVGGLLSRGADVEQERPSLEIIREHLHRQRGQGMTVREQASTIYHLMESRGCQEYMAMVPRLLEEVGLEVDVDLSVRCLPGPTPFMVWVETEMWEEFVDYYEGTMGHESEGLQALRGQETLTDEERRAWRRWAGTRARSPRHGRSRSPRGASDRTARGTVEHGGAREAAEDQGDVASFMHKGGRRDSRDPRGGRRRHWRDEGAGRDRSRERRANDRGGAREERIRQRVTREIRHLGPAGGCWAEWGDGGGARDRARGSATEELASASTAPRRTVDRTAEEMDVLQATGEWFVILGLRNVGEEQMEPSNAITKERQARARTLLTGLSERDLGTMVRALLRLTGMLYIEAARLVTQVQDARRRNTELVEVEVEEDDDESIYMQGMVMLMRPRPWEDLLQQLVAMADRGADADAGLLAGLRRRIDNSLFLQTPQGRQLQAVLIAAGTGNRVDLVACETEENDGIRLEEWWAKLKSFMQLGGEEESSARGSDEVLAAPEPRVMHTLANPAHAPGQVEEWETERLQLQREQEREREQVARELRDREAEVERQEAADLQLFEQHEGERFKDWENWLVLNTPNRPKRRRLVVTTGQPEGDVRPAGSNRAELWVPGRLDTMRVTMHLETVEDLPAQREEGNDHTGGGRRLEWQDDRFQRVYETWKAGDITNQGVISLYGDDWLMLFEVTRDGPGGGDTLLSGDGPGDVDEASAVEAAVEEGPMVTQLDDGSHGGSGGRGSGWGERLREEDVMLVREMESLLEFEGEEMVHPFGILPAPSELPPTPAGEPPRPGGDGTSHLEAQLAQARRHVLGRHAC</sequence>
<evidence type="ECO:0000256" key="5">
    <source>
        <dbReference type="SAM" id="MobiDB-lite"/>
    </source>
</evidence>
<dbReference type="Pfam" id="PF00069">
    <property type="entry name" value="Pkinase"/>
    <property type="match status" value="1"/>
</dbReference>
<dbReference type="PROSITE" id="PS50011">
    <property type="entry name" value="PROTEIN_KINASE_DOM"/>
    <property type="match status" value="1"/>
</dbReference>
<dbReference type="EMBL" id="LSRX01000743">
    <property type="protein sequence ID" value="OLP89798.1"/>
    <property type="molecule type" value="Genomic_DNA"/>
</dbReference>
<feature type="region of interest" description="Disordered" evidence="5">
    <location>
        <begin position="1885"/>
        <end position="1905"/>
    </location>
</feature>
<feature type="region of interest" description="Disordered" evidence="5">
    <location>
        <begin position="1300"/>
        <end position="1394"/>
    </location>
</feature>
<dbReference type="InterPro" id="IPR017441">
    <property type="entry name" value="Protein_kinase_ATP_BS"/>
</dbReference>